<evidence type="ECO:0000313" key="2">
    <source>
        <dbReference type="Proteomes" id="UP000719267"/>
    </source>
</evidence>
<proteinExistence type="predicted"/>
<name>A0ABS6W3M5_9FLAO</name>
<dbReference type="EMBL" id="JAHWDF010000009">
    <property type="protein sequence ID" value="MBW2962096.1"/>
    <property type="molecule type" value="Genomic_DNA"/>
</dbReference>
<dbReference type="Proteomes" id="UP000719267">
    <property type="component" value="Unassembled WGS sequence"/>
</dbReference>
<protein>
    <submittedName>
        <fullName evidence="1">Uncharacterized protein</fullName>
    </submittedName>
</protein>
<gene>
    <name evidence="1" type="ORF">KW502_09815</name>
</gene>
<sequence length="495" mass="57709">MEFWKNYIDKLARDRYNYVSIWSLNPYPSMVRTPGYEDIALDNVLRSTGKFKDHYPLKGKKFDGPEILDPTEVVVEITMDEKIEFWRAVMKYAKSKNIKFYMVNWNIYDYGIFGKHGITTDQDNEVTKDYFRKSVKAMLLTYPDLAGFGLTTGENMNPHDPIAAENWAFETYGQGMLDAAKEMPNRKFTLIHRQHWTKAKDVKASFGPVIKNKNIDLIFCYKYAGAHSYSSTQHNFDEDFLKDIELVEMETIWGIRNDDNYMFRWGAADFVREFVEYIPKKVTRGYYFGSDQWVWGRDFISKDPEVLGSLEIEKHWYSWMLWGRLGYNPKLSNDRITGIIQNHFPETNAEKLFRAWQAASMTYPVTTGFHFFGHDMQWSIEGCMSEPRAARNKKGFHDVKRFIASSPHPLAGYQSIHEFINMQKNGTTTQLKTPLEVAQLLHENSEKALQLTEELLTAKDPELIRTLTDIKLMALLGEYYSLKIEAATTLSVYSR</sequence>
<comment type="caution">
    <text evidence="1">The sequence shown here is derived from an EMBL/GenBank/DDBJ whole genome shotgun (WGS) entry which is preliminary data.</text>
</comment>
<keyword evidence="2" id="KW-1185">Reference proteome</keyword>
<reference evidence="1 2" key="1">
    <citation type="submission" date="2021-07" db="EMBL/GenBank/DDBJ databases">
        <title>Mesonia aestuariivivens sp. nov., isolated from a tidal flat.</title>
        <authorList>
            <person name="Kim Y.-O."/>
            <person name="Yoon J.-H."/>
        </authorList>
    </citation>
    <scope>NUCLEOTIDE SEQUENCE [LARGE SCALE GENOMIC DNA]</scope>
    <source>
        <strain evidence="1 2">JHPTF-M18</strain>
    </source>
</reference>
<organism evidence="1 2">
    <name type="scientific">Mesonia aestuariivivens</name>
    <dbReference type="NCBI Taxonomy" id="2796128"/>
    <lineage>
        <taxon>Bacteria</taxon>
        <taxon>Pseudomonadati</taxon>
        <taxon>Bacteroidota</taxon>
        <taxon>Flavobacteriia</taxon>
        <taxon>Flavobacteriales</taxon>
        <taxon>Flavobacteriaceae</taxon>
        <taxon>Mesonia</taxon>
    </lineage>
</organism>
<accession>A0ABS6W3M5</accession>
<evidence type="ECO:0000313" key="1">
    <source>
        <dbReference type="EMBL" id="MBW2962096.1"/>
    </source>
</evidence>
<dbReference type="RefSeq" id="WP_219040382.1">
    <property type="nucleotide sequence ID" value="NZ_JAHWDF010000009.1"/>
</dbReference>